<evidence type="ECO:0000313" key="1">
    <source>
        <dbReference type="EMBL" id="EKF54130.1"/>
    </source>
</evidence>
<proteinExistence type="predicted"/>
<evidence type="ECO:0000313" key="2">
    <source>
        <dbReference type="Proteomes" id="UP000007364"/>
    </source>
</evidence>
<evidence type="ECO:0008006" key="3">
    <source>
        <dbReference type="Google" id="ProtNLM"/>
    </source>
</evidence>
<dbReference type="PATRIC" id="fig|555500.3.peg.2900"/>
<dbReference type="EMBL" id="AMSG01000031">
    <property type="protein sequence ID" value="EKF54130.1"/>
    <property type="molecule type" value="Genomic_DNA"/>
</dbReference>
<dbReference type="STRING" id="555500.I215_14079"/>
<keyword evidence="2" id="KW-1185">Reference proteome</keyword>
<name>K2PNK1_9FLAO</name>
<gene>
    <name evidence="1" type="ORF">I215_14079</name>
</gene>
<dbReference type="OrthoDB" id="675330at2"/>
<protein>
    <recommendedName>
        <fullName evidence="3">Sensor of ECF-type sigma factor</fullName>
    </recommendedName>
</protein>
<dbReference type="RefSeq" id="WP_008992648.1">
    <property type="nucleotide sequence ID" value="NZ_AMSG01000031.1"/>
</dbReference>
<accession>K2PNK1</accession>
<dbReference type="Proteomes" id="UP000007364">
    <property type="component" value="Unassembled WGS sequence"/>
</dbReference>
<organism evidence="1 2">
    <name type="scientific">Galbibacter marinus</name>
    <dbReference type="NCBI Taxonomy" id="555500"/>
    <lineage>
        <taxon>Bacteria</taxon>
        <taxon>Pseudomonadati</taxon>
        <taxon>Bacteroidota</taxon>
        <taxon>Flavobacteriia</taxon>
        <taxon>Flavobacteriales</taxon>
        <taxon>Flavobacteriaceae</taxon>
        <taxon>Galbibacter</taxon>
    </lineage>
</organism>
<reference evidence="1 2" key="1">
    <citation type="journal article" date="2012" name="J. Bacteriol.">
        <title>Genome Sequence of Galbibacter marinum Type Strain ck-I2-15.</title>
        <authorList>
            <person name="Lai Q."/>
            <person name="Li C."/>
            <person name="Shao Z."/>
        </authorList>
    </citation>
    <scope>NUCLEOTIDE SEQUENCE [LARGE SCALE GENOMIC DNA]</scope>
    <source>
        <strain evidence="2">ck-I2-15</strain>
    </source>
</reference>
<dbReference type="AlphaFoldDB" id="K2PNK1"/>
<comment type="caution">
    <text evidence="1">The sequence shown here is derived from an EMBL/GenBank/DDBJ whole genome shotgun (WGS) entry which is preliminary data.</text>
</comment>
<sequence>MKKYILVLLLLVFVIGQGMAQKKTKRDYIKSLKIAFMTDNLNLTTEEAQKFWPIYNNYEDHKYAEVYKEYKGIKHLLRDKEFGDVSEAQAKRTLEKLIDIKKNSLELEKKLFDDLSDIMPSTKILYLKKLEDDFNHKLLEKLKKEYHNKEEK</sequence>
<dbReference type="eggNOG" id="ENOG50331PZ">
    <property type="taxonomic scope" value="Bacteria"/>
</dbReference>